<feature type="compositionally biased region" description="Acidic residues" evidence="1">
    <location>
        <begin position="430"/>
        <end position="440"/>
    </location>
</feature>
<organism evidence="2 3">
    <name type="scientific">Dissostichus mawsoni</name>
    <name type="common">Antarctic cod</name>
    <dbReference type="NCBI Taxonomy" id="36200"/>
    <lineage>
        <taxon>Eukaryota</taxon>
        <taxon>Metazoa</taxon>
        <taxon>Chordata</taxon>
        <taxon>Craniata</taxon>
        <taxon>Vertebrata</taxon>
        <taxon>Euteleostomi</taxon>
        <taxon>Actinopterygii</taxon>
        <taxon>Neopterygii</taxon>
        <taxon>Teleostei</taxon>
        <taxon>Neoteleostei</taxon>
        <taxon>Acanthomorphata</taxon>
        <taxon>Eupercaria</taxon>
        <taxon>Perciformes</taxon>
        <taxon>Notothenioidei</taxon>
        <taxon>Nototheniidae</taxon>
        <taxon>Dissostichus</taxon>
    </lineage>
</organism>
<sequence>MLICSLGHQFLLRTVSETLPRHSLHLGGAGQIERGLGSLQWTLEEDQRGEVEKRLCKERDLNVSSQSGPHDAGGESVDCDPRALQLTSQLQRNNNDAAGGRRLQEVQQEVGEEDVAEVIHTELHLKIILRLCVGTLVDSSIVDENVNLGFLLKAQLTSLISSQNLRTDVREARSRCLMTTSPCSGPACFRMSFAASSAPRRSRQAMMTRALSFSSSPARAFPIPQLAPVTMTVFPRIVSAEYRSSFTAFCCRGNRRRMRSRTPPPTTAATNTAVDMREAPGTGKDEKKCDVVPKNNYIEVGSDINITCLTCGHGEIYWTLDTSRLNSSHTVLSLRNFTHQSATVQCHSTDSQQVIGGTTINTSSAQREICKTRKMIPPHLNVTSFADHLLVEWERELIKKECRCEVKYNELLHSFSPLRFTGACSLERLEPEEDSSDQTEQESCQAASVEKGS</sequence>
<feature type="region of interest" description="Disordered" evidence="1">
    <location>
        <begin position="60"/>
        <end position="79"/>
    </location>
</feature>
<dbReference type="Proteomes" id="UP000518266">
    <property type="component" value="Unassembled WGS sequence"/>
</dbReference>
<name>A0A7J5YMT2_DISMA</name>
<protein>
    <submittedName>
        <fullName evidence="2">Uncharacterized protein</fullName>
    </submittedName>
</protein>
<accession>A0A7J5YMT2</accession>
<feature type="region of interest" description="Disordered" evidence="1">
    <location>
        <begin position="430"/>
        <end position="453"/>
    </location>
</feature>
<evidence type="ECO:0000313" key="3">
    <source>
        <dbReference type="Proteomes" id="UP000518266"/>
    </source>
</evidence>
<dbReference type="AlphaFoldDB" id="A0A7J5YMT2"/>
<gene>
    <name evidence="2" type="ORF">F7725_019788</name>
</gene>
<reference evidence="2 3" key="1">
    <citation type="submission" date="2020-03" db="EMBL/GenBank/DDBJ databases">
        <title>Dissostichus mawsoni Genome sequencing and assembly.</title>
        <authorList>
            <person name="Park H."/>
        </authorList>
    </citation>
    <scope>NUCLEOTIDE SEQUENCE [LARGE SCALE GENOMIC DNA]</scope>
    <source>
        <strain evidence="2">DM0001</strain>
        <tissue evidence="2">Muscle</tissue>
    </source>
</reference>
<evidence type="ECO:0000256" key="1">
    <source>
        <dbReference type="SAM" id="MobiDB-lite"/>
    </source>
</evidence>
<keyword evidence="3" id="KW-1185">Reference proteome</keyword>
<comment type="caution">
    <text evidence="2">The sequence shown here is derived from an EMBL/GenBank/DDBJ whole genome shotgun (WGS) entry which is preliminary data.</text>
</comment>
<dbReference type="EMBL" id="JAAKFY010000011">
    <property type="protein sequence ID" value="KAF3850069.1"/>
    <property type="molecule type" value="Genomic_DNA"/>
</dbReference>
<proteinExistence type="predicted"/>
<evidence type="ECO:0000313" key="2">
    <source>
        <dbReference type="EMBL" id="KAF3850069.1"/>
    </source>
</evidence>